<evidence type="ECO:0000256" key="1">
    <source>
        <dbReference type="SAM" id="MobiDB-lite"/>
    </source>
</evidence>
<evidence type="ECO:0000313" key="3">
    <source>
        <dbReference type="RefSeq" id="XP_013409411.1"/>
    </source>
</evidence>
<sequence length="254" mass="28561">MERKFCMLSAAVKGYLTRRLYRTEKVQAIIQTIKDTTDLAISIQTESPTKKMAYLNQDKNLQDRVIAQLRAGLLEIHDIFFELPVWDRMQIIAQDRQLEQERLAKQNNDLKKKRLSAATQKALERKKKAQLAESAVFGHSMRPKTSPETSSPKVARTDLSGPLRRQYQSLFSKALKPTHGNLSPIKPVSDKENRLKVAPKEVAGKINAFSVTGGGAQKSARRNLQSALGSPKRKTAVKSTTKPKLNNVSRAAWR</sequence>
<dbReference type="AlphaFoldDB" id="A0A1S3JGY9"/>
<dbReference type="Proteomes" id="UP000085678">
    <property type="component" value="Unplaced"/>
</dbReference>
<accession>A0A1S3JGY9</accession>
<feature type="region of interest" description="Disordered" evidence="1">
    <location>
        <begin position="213"/>
        <end position="254"/>
    </location>
</feature>
<feature type="compositionally biased region" description="Polar residues" evidence="1">
    <location>
        <begin position="237"/>
        <end position="254"/>
    </location>
</feature>
<reference evidence="3" key="1">
    <citation type="submission" date="2025-08" db="UniProtKB">
        <authorList>
            <consortium name="RefSeq"/>
        </authorList>
    </citation>
    <scope>IDENTIFICATION</scope>
    <source>
        <tissue evidence="3">Gonads</tissue>
    </source>
</reference>
<dbReference type="GO" id="GO:0032053">
    <property type="term" value="P:ciliary basal body organization"/>
    <property type="evidence" value="ECO:0007669"/>
    <property type="project" value="TreeGrafter"/>
</dbReference>
<dbReference type="RefSeq" id="XP_013409411.1">
    <property type="nucleotide sequence ID" value="XM_013553957.1"/>
</dbReference>
<dbReference type="GO" id="GO:1903723">
    <property type="term" value="P:negative regulation of centriole elongation"/>
    <property type="evidence" value="ECO:0007669"/>
    <property type="project" value="TreeGrafter"/>
</dbReference>
<name>A0A1S3JGY9_LINAN</name>
<dbReference type="OrthoDB" id="10028852at2759"/>
<gene>
    <name evidence="3" type="primary">LOC106172997</name>
</gene>
<proteinExistence type="predicted"/>
<dbReference type="GO" id="GO:0005814">
    <property type="term" value="C:centriole"/>
    <property type="evidence" value="ECO:0007669"/>
    <property type="project" value="InterPro"/>
</dbReference>
<dbReference type="PANTHER" id="PTHR13594">
    <property type="entry name" value="CENTRIOLAR COILED-COIL PROTEIN OF 110 KDA"/>
    <property type="match status" value="1"/>
</dbReference>
<dbReference type="GO" id="GO:0007099">
    <property type="term" value="P:centriole replication"/>
    <property type="evidence" value="ECO:0007669"/>
    <property type="project" value="InterPro"/>
</dbReference>
<dbReference type="InterPro" id="IPR033207">
    <property type="entry name" value="CCP110"/>
</dbReference>
<protein>
    <submittedName>
        <fullName evidence="3">Centriolar coiled-coil protein of 110 kDa-like isoform X2</fullName>
    </submittedName>
</protein>
<evidence type="ECO:0000313" key="2">
    <source>
        <dbReference type="Proteomes" id="UP000085678"/>
    </source>
</evidence>
<dbReference type="GO" id="GO:0032465">
    <property type="term" value="P:regulation of cytokinesis"/>
    <property type="evidence" value="ECO:0007669"/>
    <property type="project" value="InterPro"/>
</dbReference>
<dbReference type="GeneID" id="106172997"/>
<dbReference type="PANTHER" id="PTHR13594:SF1">
    <property type="entry name" value="CENTRIOLAR COILED-COIL PROTEIN OF 110 KDA"/>
    <property type="match status" value="1"/>
</dbReference>
<feature type="region of interest" description="Disordered" evidence="1">
    <location>
        <begin position="138"/>
        <end position="159"/>
    </location>
</feature>
<keyword evidence="2" id="KW-1185">Reference proteome</keyword>
<organism evidence="2 3">
    <name type="scientific">Lingula anatina</name>
    <name type="common">Brachiopod</name>
    <name type="synonym">Lingula unguis</name>
    <dbReference type="NCBI Taxonomy" id="7574"/>
    <lineage>
        <taxon>Eukaryota</taxon>
        <taxon>Metazoa</taxon>
        <taxon>Spiralia</taxon>
        <taxon>Lophotrochozoa</taxon>
        <taxon>Brachiopoda</taxon>
        <taxon>Linguliformea</taxon>
        <taxon>Lingulata</taxon>
        <taxon>Lingulida</taxon>
        <taxon>Linguloidea</taxon>
        <taxon>Lingulidae</taxon>
        <taxon>Lingula</taxon>
    </lineage>
</organism>